<keyword evidence="1" id="KW-0812">Transmembrane</keyword>
<feature type="transmembrane region" description="Helical" evidence="1">
    <location>
        <begin position="87"/>
        <end position="110"/>
    </location>
</feature>
<keyword evidence="3" id="KW-1185">Reference proteome</keyword>
<feature type="transmembrane region" description="Helical" evidence="1">
    <location>
        <begin position="12"/>
        <end position="33"/>
    </location>
</feature>
<proteinExistence type="predicted"/>
<sequence length="156" mass="17017">MEQLRLARWKGILASALFLLIAGGSAWWFVAGATDLHAALTSLPPTIVYSNGFGYTAGAFVAFTPLLLSAVYTTVTTRITPARYQKRGFLCVVVGLVIMLVATPLSSLWVHGRLQEAGYKICAPASSRWLNYRQAVYVRGSSDECEGSADENRARR</sequence>
<organism evidence="2 3">
    <name type="scientific">Caldimonas mangrovi</name>
    <dbReference type="NCBI Taxonomy" id="2944811"/>
    <lineage>
        <taxon>Bacteria</taxon>
        <taxon>Pseudomonadati</taxon>
        <taxon>Pseudomonadota</taxon>
        <taxon>Betaproteobacteria</taxon>
        <taxon>Burkholderiales</taxon>
        <taxon>Sphaerotilaceae</taxon>
        <taxon>Caldimonas</taxon>
    </lineage>
</organism>
<name>A0ABT0YP69_9BURK</name>
<evidence type="ECO:0000256" key="1">
    <source>
        <dbReference type="SAM" id="Phobius"/>
    </source>
</evidence>
<evidence type="ECO:0000313" key="3">
    <source>
        <dbReference type="Proteomes" id="UP001165541"/>
    </source>
</evidence>
<evidence type="ECO:0008006" key="4">
    <source>
        <dbReference type="Google" id="ProtNLM"/>
    </source>
</evidence>
<keyword evidence="1" id="KW-0472">Membrane</keyword>
<feature type="transmembrane region" description="Helical" evidence="1">
    <location>
        <begin position="53"/>
        <end position="75"/>
    </location>
</feature>
<reference evidence="2" key="1">
    <citation type="submission" date="2022-05" db="EMBL/GenBank/DDBJ databases">
        <title>Schlegelella sp. nov., isolated from mangrove soil.</title>
        <authorList>
            <person name="Liu Y."/>
            <person name="Ge X."/>
            <person name="Liu W."/>
        </authorList>
    </citation>
    <scope>NUCLEOTIDE SEQUENCE</scope>
    <source>
        <strain evidence="2">S2-27</strain>
    </source>
</reference>
<gene>
    <name evidence="2" type="ORF">M8A51_13505</name>
</gene>
<dbReference type="RefSeq" id="WP_251778997.1">
    <property type="nucleotide sequence ID" value="NZ_JAMKFE010000007.1"/>
</dbReference>
<protein>
    <recommendedName>
        <fullName evidence="4">DUF1240 domain-containing protein</fullName>
    </recommendedName>
</protein>
<evidence type="ECO:0000313" key="2">
    <source>
        <dbReference type="EMBL" id="MCM5680543.1"/>
    </source>
</evidence>
<comment type="caution">
    <text evidence="2">The sequence shown here is derived from an EMBL/GenBank/DDBJ whole genome shotgun (WGS) entry which is preliminary data.</text>
</comment>
<dbReference type="Proteomes" id="UP001165541">
    <property type="component" value="Unassembled WGS sequence"/>
</dbReference>
<dbReference type="EMBL" id="JAMKFE010000007">
    <property type="protein sequence ID" value="MCM5680543.1"/>
    <property type="molecule type" value="Genomic_DNA"/>
</dbReference>
<accession>A0ABT0YP69</accession>
<keyword evidence="1" id="KW-1133">Transmembrane helix</keyword>